<reference evidence="2" key="1">
    <citation type="journal article" date="2023" name="Front. Plant Sci.">
        <title>Chromosomal-level genome assembly of Melastoma candidum provides insights into trichome evolution.</title>
        <authorList>
            <person name="Zhong Y."/>
            <person name="Wu W."/>
            <person name="Sun C."/>
            <person name="Zou P."/>
            <person name="Liu Y."/>
            <person name="Dai S."/>
            <person name="Zhou R."/>
        </authorList>
    </citation>
    <scope>NUCLEOTIDE SEQUENCE [LARGE SCALE GENOMIC DNA]</scope>
</reference>
<keyword evidence="2" id="KW-1185">Reference proteome</keyword>
<proteinExistence type="predicted"/>
<protein>
    <submittedName>
        <fullName evidence="1">Uncharacterized protein</fullName>
    </submittedName>
</protein>
<sequence>MIEPTEEMQHHMGHHGDNFEEGTEEDGPEEEWLNLSLGSNSTLSAGNSESQTRPFPRKVFSCNFCMRKFYSSQALGGHQNAHKKERGAARKCQSQRIMSKMVNPPTMRLLGVRPHSLFHRQNKDGTAVVIARFGETFMGSGLRWTSGMEDAAEVMWPGSFRSDPTLQQKSPAELQQLDLNLRL</sequence>
<evidence type="ECO:0000313" key="1">
    <source>
        <dbReference type="EMBL" id="KAI4318424.1"/>
    </source>
</evidence>
<accession>A0ACB9M4Y2</accession>
<organism evidence="1 2">
    <name type="scientific">Melastoma candidum</name>
    <dbReference type="NCBI Taxonomy" id="119954"/>
    <lineage>
        <taxon>Eukaryota</taxon>
        <taxon>Viridiplantae</taxon>
        <taxon>Streptophyta</taxon>
        <taxon>Embryophyta</taxon>
        <taxon>Tracheophyta</taxon>
        <taxon>Spermatophyta</taxon>
        <taxon>Magnoliopsida</taxon>
        <taxon>eudicotyledons</taxon>
        <taxon>Gunneridae</taxon>
        <taxon>Pentapetalae</taxon>
        <taxon>rosids</taxon>
        <taxon>malvids</taxon>
        <taxon>Myrtales</taxon>
        <taxon>Melastomataceae</taxon>
        <taxon>Melastomatoideae</taxon>
        <taxon>Melastomateae</taxon>
        <taxon>Melastoma</taxon>
    </lineage>
</organism>
<dbReference type="Proteomes" id="UP001057402">
    <property type="component" value="Chromosome 10"/>
</dbReference>
<evidence type="ECO:0000313" key="2">
    <source>
        <dbReference type="Proteomes" id="UP001057402"/>
    </source>
</evidence>
<name>A0ACB9M4Y2_9MYRT</name>
<gene>
    <name evidence="1" type="ORF">MLD38_032128</name>
</gene>
<dbReference type="EMBL" id="CM042889">
    <property type="protein sequence ID" value="KAI4318424.1"/>
    <property type="molecule type" value="Genomic_DNA"/>
</dbReference>
<comment type="caution">
    <text evidence="1">The sequence shown here is derived from an EMBL/GenBank/DDBJ whole genome shotgun (WGS) entry which is preliminary data.</text>
</comment>